<feature type="domain" description="Dynamin-type G" evidence="5">
    <location>
        <begin position="41"/>
        <end position="353"/>
    </location>
</feature>
<dbReference type="RefSeq" id="XP_037223611.1">
    <property type="nucleotide sequence ID" value="XM_037360726.1"/>
</dbReference>
<dbReference type="GO" id="GO:0048312">
    <property type="term" value="P:intracellular distribution of mitochondria"/>
    <property type="evidence" value="ECO:0007669"/>
    <property type="project" value="TreeGrafter"/>
</dbReference>
<evidence type="ECO:0000256" key="2">
    <source>
        <dbReference type="ARBA" id="ARBA00023134"/>
    </source>
</evidence>
<dbReference type="EMBL" id="JACAZF010000003">
    <property type="protein sequence ID" value="KAF7310161.1"/>
    <property type="molecule type" value="Genomic_DNA"/>
</dbReference>
<sequence length="909" mass="98750">MASTSAPGAATVQLSDTKYAAQRKELLALMSQLRAVGAQAELDLPRIVVIGNQSAGKSSVVEAISGIKVPRDSGTCTRSPIECRMATGPKWSCQISIRREFDKGGKRRGDVSEERFGAPLTDDKKVELMLRRAQLLVLDETLTATEALRMDEKAVKQAMMEPGLVKFSKNVVCVDLEGPELTDLQFIDLPGLIQNASADVVRLVEDMVVETISGNCLILVAIPMTDDIENQIALRLARDRDPPGLRTIGVLTKPDVVSAGSNKRTDWLEIIEGRTRGKREQHTLHHGYYCTRQPDDDERARGGTTADARQNEATFFSQTTPWSTTIEPGRFGTENLVATLSTLLTDIIAQRLPDIANTAQMQLAACRTAIAQLPKPSKEDPSTRLLMLLSEFSTTVRQFVRGSSEPSILVQRNNRAFGIFKRAIRSTAPAFVAIVNPAADRNPYVAVDEDEEQPDEDDTVTPIYLSDVRKVLNRARARELPGDVPPAAKAALIADFQDSWNSAKDECFESVRGHLLEALLSVVERPEFFGRFAAFKVDLKFELGQLLEMHADECMKYLEALLEMETEPMTQNDHYLQATTEKWVARYRDQRAGKRPPKAEAGPDAKRAKLRHDIDAATAKLKATANAFTPNFSPASVLNGPDEKPKLPFSGAFPPMQTQSPFGVFGKPSPAPSGPSLSVFGTPKGAGPPPATATATAARASPPPFSFGRPVPSGSAPAPAQAQSPAAVTATVTATANPAPLAFSPMPHPFSDIQVSAPSPPLTSIGAGFGGGSAPADREELQTALAALAKLGYTGLTEADLGKLRPADEYEAEIVLMGGVRAYFQVSYKRVIDNIPGIIDTKFVKSFASGLQANLIRRFLDLEKDETKAQCARYLMEDQAVVVRRTELAQRLKMLEGVQRELHKFGRAI</sequence>
<accession>A0A8H6T342</accession>
<evidence type="ECO:0000313" key="6">
    <source>
        <dbReference type="EMBL" id="KAF7310161.1"/>
    </source>
</evidence>
<evidence type="ECO:0000256" key="1">
    <source>
        <dbReference type="ARBA" id="ARBA00022741"/>
    </source>
</evidence>
<name>A0A8H6T342_9AGAR</name>
<organism evidence="6 7">
    <name type="scientific">Mycena indigotica</name>
    <dbReference type="NCBI Taxonomy" id="2126181"/>
    <lineage>
        <taxon>Eukaryota</taxon>
        <taxon>Fungi</taxon>
        <taxon>Dikarya</taxon>
        <taxon>Basidiomycota</taxon>
        <taxon>Agaricomycotina</taxon>
        <taxon>Agaricomycetes</taxon>
        <taxon>Agaricomycetidae</taxon>
        <taxon>Agaricales</taxon>
        <taxon>Marasmiineae</taxon>
        <taxon>Mycenaceae</taxon>
        <taxon>Mycena</taxon>
    </lineage>
</organism>
<dbReference type="AlphaFoldDB" id="A0A8H6T342"/>
<feature type="compositionally biased region" description="Polar residues" evidence="3">
    <location>
        <begin position="307"/>
        <end position="319"/>
    </location>
</feature>
<dbReference type="GeneID" id="59343242"/>
<gene>
    <name evidence="6" type="ORF">MIND_00389500</name>
</gene>
<dbReference type="Gene3D" id="1.20.120.1240">
    <property type="entry name" value="Dynamin, middle domain"/>
    <property type="match status" value="1"/>
</dbReference>
<dbReference type="GO" id="GO:0016020">
    <property type="term" value="C:membrane"/>
    <property type="evidence" value="ECO:0007669"/>
    <property type="project" value="TreeGrafter"/>
</dbReference>
<evidence type="ECO:0000256" key="3">
    <source>
        <dbReference type="SAM" id="MobiDB-lite"/>
    </source>
</evidence>
<dbReference type="InterPro" id="IPR027417">
    <property type="entry name" value="P-loop_NTPase"/>
</dbReference>
<dbReference type="InterPro" id="IPR000375">
    <property type="entry name" value="Dynamin_stalk"/>
</dbReference>
<dbReference type="SMART" id="SM00053">
    <property type="entry name" value="DYNc"/>
    <property type="match status" value="1"/>
</dbReference>
<reference evidence="6" key="1">
    <citation type="submission" date="2020-05" db="EMBL/GenBank/DDBJ databases">
        <title>Mycena genomes resolve the evolution of fungal bioluminescence.</title>
        <authorList>
            <person name="Tsai I.J."/>
        </authorList>
    </citation>
    <scope>NUCLEOTIDE SEQUENCE</scope>
    <source>
        <strain evidence="6">171206Taipei</strain>
    </source>
</reference>
<dbReference type="Gene3D" id="3.40.50.300">
    <property type="entry name" value="P-loop containing nucleotide triphosphate hydrolases"/>
    <property type="match status" value="1"/>
</dbReference>
<dbReference type="GO" id="GO:0005739">
    <property type="term" value="C:mitochondrion"/>
    <property type="evidence" value="ECO:0007669"/>
    <property type="project" value="TreeGrafter"/>
</dbReference>
<dbReference type="GO" id="GO:0006897">
    <property type="term" value="P:endocytosis"/>
    <property type="evidence" value="ECO:0007669"/>
    <property type="project" value="TreeGrafter"/>
</dbReference>
<dbReference type="OrthoDB" id="5061070at2759"/>
<dbReference type="Pfam" id="PF01031">
    <property type="entry name" value="Dynamin_M"/>
    <property type="match status" value="1"/>
</dbReference>
<dbReference type="GO" id="GO:0016559">
    <property type="term" value="P:peroxisome fission"/>
    <property type="evidence" value="ECO:0007669"/>
    <property type="project" value="TreeGrafter"/>
</dbReference>
<dbReference type="Pfam" id="PF02212">
    <property type="entry name" value="GED"/>
    <property type="match status" value="1"/>
</dbReference>
<dbReference type="GO" id="GO:0000266">
    <property type="term" value="P:mitochondrial fission"/>
    <property type="evidence" value="ECO:0007669"/>
    <property type="project" value="TreeGrafter"/>
</dbReference>
<dbReference type="InterPro" id="IPR020850">
    <property type="entry name" value="GED_dom"/>
</dbReference>
<keyword evidence="7" id="KW-1185">Reference proteome</keyword>
<dbReference type="PROSITE" id="PS51718">
    <property type="entry name" value="G_DYNAMIN_2"/>
    <property type="match status" value="1"/>
</dbReference>
<protein>
    <submittedName>
        <fullName evidence="6">Interferon-induced GTP-binding protein Mx2</fullName>
    </submittedName>
</protein>
<dbReference type="InterPro" id="IPR045063">
    <property type="entry name" value="Dynamin_N"/>
</dbReference>
<dbReference type="CDD" id="cd08771">
    <property type="entry name" value="DLP_1"/>
    <property type="match status" value="1"/>
</dbReference>
<dbReference type="GO" id="GO:0005874">
    <property type="term" value="C:microtubule"/>
    <property type="evidence" value="ECO:0007669"/>
    <property type="project" value="TreeGrafter"/>
</dbReference>
<dbReference type="PANTHER" id="PTHR11566">
    <property type="entry name" value="DYNAMIN"/>
    <property type="match status" value="1"/>
</dbReference>
<dbReference type="Pfam" id="PF00350">
    <property type="entry name" value="Dynamin_N"/>
    <property type="match status" value="1"/>
</dbReference>
<dbReference type="InterPro" id="IPR003130">
    <property type="entry name" value="GED"/>
</dbReference>
<dbReference type="InterPro" id="IPR030381">
    <property type="entry name" value="G_DYNAMIN_dom"/>
</dbReference>
<feature type="domain" description="GED" evidence="4">
    <location>
        <begin position="813"/>
        <end position="909"/>
    </location>
</feature>
<dbReference type="InterPro" id="IPR022812">
    <property type="entry name" value="Dynamin"/>
</dbReference>
<dbReference type="Proteomes" id="UP000636479">
    <property type="component" value="Unassembled WGS sequence"/>
</dbReference>
<dbReference type="GO" id="GO:0008017">
    <property type="term" value="F:microtubule binding"/>
    <property type="evidence" value="ECO:0007669"/>
    <property type="project" value="TreeGrafter"/>
</dbReference>
<dbReference type="PROSITE" id="PS51388">
    <property type="entry name" value="GED"/>
    <property type="match status" value="1"/>
</dbReference>
<dbReference type="PRINTS" id="PR00195">
    <property type="entry name" value="DYNAMIN"/>
</dbReference>
<dbReference type="SUPFAM" id="SSF52540">
    <property type="entry name" value="P-loop containing nucleoside triphosphate hydrolases"/>
    <property type="match status" value="1"/>
</dbReference>
<dbReference type="InterPro" id="IPR001401">
    <property type="entry name" value="Dynamin_GTPase"/>
</dbReference>
<evidence type="ECO:0000259" key="4">
    <source>
        <dbReference type="PROSITE" id="PS51388"/>
    </source>
</evidence>
<proteinExistence type="predicted"/>
<feature type="region of interest" description="Disordered" evidence="3">
    <location>
        <begin position="292"/>
        <end position="319"/>
    </location>
</feature>
<dbReference type="GO" id="GO:0003924">
    <property type="term" value="F:GTPase activity"/>
    <property type="evidence" value="ECO:0007669"/>
    <property type="project" value="InterPro"/>
</dbReference>
<keyword evidence="2" id="KW-0342">GTP-binding</keyword>
<dbReference type="GO" id="GO:0005525">
    <property type="term" value="F:GTP binding"/>
    <property type="evidence" value="ECO:0007669"/>
    <property type="project" value="InterPro"/>
</dbReference>
<evidence type="ECO:0000259" key="5">
    <source>
        <dbReference type="PROSITE" id="PS51718"/>
    </source>
</evidence>
<dbReference type="PANTHER" id="PTHR11566:SF21">
    <property type="entry name" value="DYNAMIN RELATED PROTEIN 1, ISOFORM A"/>
    <property type="match status" value="1"/>
</dbReference>
<keyword evidence="1" id="KW-0547">Nucleotide-binding</keyword>
<feature type="compositionally biased region" description="Low complexity" evidence="3">
    <location>
        <begin position="710"/>
        <end position="724"/>
    </location>
</feature>
<comment type="caution">
    <text evidence="6">The sequence shown here is derived from an EMBL/GenBank/DDBJ whole genome shotgun (WGS) entry which is preliminary data.</text>
</comment>
<evidence type="ECO:0000313" key="7">
    <source>
        <dbReference type="Proteomes" id="UP000636479"/>
    </source>
</evidence>
<feature type="region of interest" description="Disordered" evidence="3">
    <location>
        <begin position="663"/>
        <end position="724"/>
    </location>
</feature>